<dbReference type="WBParaSite" id="L893_g31334.t1">
    <property type="protein sequence ID" value="L893_g31334.t1"/>
    <property type="gene ID" value="L893_g31334"/>
</dbReference>
<sequence length="77" mass="8535">MCTQKGTESSNVKSTDSSGFYSFYTRFCEKTTPPKNWRIVFANFTSIIPITQESLCFPPSSNPSMPPSHNNPPQGSP</sequence>
<proteinExistence type="predicted"/>
<evidence type="ECO:0000256" key="1">
    <source>
        <dbReference type="SAM" id="MobiDB-lite"/>
    </source>
</evidence>
<feature type="compositionally biased region" description="Pro residues" evidence="1">
    <location>
        <begin position="60"/>
        <end position="77"/>
    </location>
</feature>
<evidence type="ECO:0000313" key="2">
    <source>
        <dbReference type="Proteomes" id="UP000095287"/>
    </source>
</evidence>
<accession>A0A1I7ZZI7</accession>
<protein>
    <submittedName>
        <fullName evidence="3">Ovule protein</fullName>
    </submittedName>
</protein>
<evidence type="ECO:0000313" key="3">
    <source>
        <dbReference type="WBParaSite" id="L893_g31334.t1"/>
    </source>
</evidence>
<feature type="region of interest" description="Disordered" evidence="1">
    <location>
        <begin position="58"/>
        <end position="77"/>
    </location>
</feature>
<name>A0A1I7ZZI7_9BILA</name>
<reference evidence="3" key="1">
    <citation type="submission" date="2016-11" db="UniProtKB">
        <authorList>
            <consortium name="WormBaseParasite"/>
        </authorList>
    </citation>
    <scope>IDENTIFICATION</scope>
</reference>
<dbReference type="AlphaFoldDB" id="A0A1I7ZZI7"/>
<keyword evidence="2" id="KW-1185">Reference proteome</keyword>
<organism evidence="2 3">
    <name type="scientific">Steinernema glaseri</name>
    <dbReference type="NCBI Taxonomy" id="37863"/>
    <lineage>
        <taxon>Eukaryota</taxon>
        <taxon>Metazoa</taxon>
        <taxon>Ecdysozoa</taxon>
        <taxon>Nematoda</taxon>
        <taxon>Chromadorea</taxon>
        <taxon>Rhabditida</taxon>
        <taxon>Tylenchina</taxon>
        <taxon>Panagrolaimomorpha</taxon>
        <taxon>Strongyloidoidea</taxon>
        <taxon>Steinernematidae</taxon>
        <taxon>Steinernema</taxon>
    </lineage>
</organism>
<dbReference type="Proteomes" id="UP000095287">
    <property type="component" value="Unplaced"/>
</dbReference>